<dbReference type="InterPro" id="IPR000938">
    <property type="entry name" value="CAP-Gly_domain"/>
</dbReference>
<dbReference type="CDD" id="cd01389">
    <property type="entry name" value="HMG-box_ROX1-like"/>
    <property type="match status" value="1"/>
</dbReference>
<keyword evidence="19" id="KW-1185">Reference proteome</keyword>
<dbReference type="EMBL" id="QJNS01000177">
    <property type="protein sequence ID" value="RYO83902.1"/>
    <property type="molecule type" value="Genomic_DNA"/>
</dbReference>
<feature type="compositionally biased region" description="Low complexity" evidence="15">
    <location>
        <begin position="1150"/>
        <end position="1169"/>
    </location>
</feature>
<gene>
    <name evidence="18" type="ORF">DL762_005922</name>
</gene>
<protein>
    <recommendedName>
        <fullName evidence="20">CAP-Gly domain-containing protein</fullName>
    </recommendedName>
</protein>
<evidence type="ECO:0000256" key="2">
    <source>
        <dbReference type="ARBA" id="ARBA00004186"/>
    </source>
</evidence>
<dbReference type="InterPro" id="IPR036910">
    <property type="entry name" value="HMG_box_dom_sf"/>
</dbReference>
<keyword evidence="8" id="KW-0498">Mitosis</keyword>
<feature type="compositionally biased region" description="Low complexity" evidence="15">
    <location>
        <begin position="2205"/>
        <end position="2216"/>
    </location>
</feature>
<feature type="region of interest" description="Disordered" evidence="15">
    <location>
        <begin position="1140"/>
        <end position="1370"/>
    </location>
</feature>
<feature type="compositionally biased region" description="Gly residues" evidence="15">
    <location>
        <begin position="1"/>
        <end position="12"/>
    </location>
</feature>
<dbReference type="Gene3D" id="1.10.30.10">
    <property type="entry name" value="High mobility group box domain"/>
    <property type="match status" value="1"/>
</dbReference>
<feature type="compositionally biased region" description="Low complexity" evidence="15">
    <location>
        <begin position="107"/>
        <end position="129"/>
    </location>
</feature>
<keyword evidence="9" id="KW-0243">Dynein</keyword>
<keyword evidence="11" id="KW-0206">Cytoskeleton</keyword>
<evidence type="ECO:0000256" key="12">
    <source>
        <dbReference type="ARBA" id="ARBA00023306"/>
    </source>
</evidence>
<reference evidence="18 19" key="1">
    <citation type="submission" date="2018-06" db="EMBL/GenBank/DDBJ databases">
        <title>Complete Genomes of Monosporascus.</title>
        <authorList>
            <person name="Robinson A.J."/>
            <person name="Natvig D.O."/>
        </authorList>
    </citation>
    <scope>NUCLEOTIDE SEQUENCE [LARGE SCALE GENOMIC DNA]</scope>
    <source>
        <strain evidence="18 19">CBS 609.92</strain>
    </source>
</reference>
<comment type="subcellular location">
    <subcellularLocation>
        <location evidence="3">Cytoplasm</location>
        <location evidence="3">Cell cortex</location>
    </subcellularLocation>
    <subcellularLocation>
        <location evidence="1">Cytoplasm</location>
        <location evidence="1">Cytoskeleton</location>
        <location evidence="1">Microtubule organizing center</location>
        <location evidence="1">Centrosome</location>
        <location evidence="1">Centriole</location>
    </subcellularLocation>
    <subcellularLocation>
        <location evidence="2">Cytoplasm</location>
        <location evidence="2">Cytoskeleton</location>
        <location evidence="2">Spindle</location>
    </subcellularLocation>
</comment>
<dbReference type="PANTHER" id="PTHR18916:SF6">
    <property type="entry name" value="DYNACTIN SUBUNIT 1"/>
    <property type="match status" value="1"/>
</dbReference>
<accession>A0ABY0H3H1</accession>
<dbReference type="PROSITE" id="PS50118">
    <property type="entry name" value="HMG_BOX_2"/>
    <property type="match status" value="1"/>
</dbReference>
<evidence type="ECO:0000256" key="14">
    <source>
        <dbReference type="SAM" id="Coils"/>
    </source>
</evidence>
<comment type="caution">
    <text evidence="18">The sequence shown here is derived from an EMBL/GenBank/DDBJ whole genome shotgun (WGS) entry which is preliminary data.</text>
</comment>
<keyword evidence="12" id="KW-0131">Cell cycle</keyword>
<keyword evidence="13" id="KW-0238">DNA-binding</keyword>
<feature type="compositionally biased region" description="Basic and acidic residues" evidence="15">
    <location>
        <begin position="175"/>
        <end position="184"/>
    </location>
</feature>
<feature type="compositionally biased region" description="Pro residues" evidence="15">
    <location>
        <begin position="213"/>
        <end position="223"/>
    </location>
</feature>
<feature type="region of interest" description="Disordered" evidence="15">
    <location>
        <begin position="552"/>
        <end position="580"/>
    </location>
</feature>
<evidence type="ECO:0000256" key="5">
    <source>
        <dbReference type="ARBA" id="ARBA00022490"/>
    </source>
</evidence>
<feature type="compositionally biased region" description="Basic and acidic residues" evidence="15">
    <location>
        <begin position="2180"/>
        <end position="2194"/>
    </location>
</feature>
<dbReference type="PANTHER" id="PTHR18916">
    <property type="entry name" value="DYNACTIN 1-RELATED MICROTUBULE-BINDING"/>
    <property type="match status" value="1"/>
</dbReference>
<dbReference type="PROSITE" id="PS00845">
    <property type="entry name" value="CAP_GLY_1"/>
    <property type="match status" value="1"/>
</dbReference>
<dbReference type="InterPro" id="IPR009071">
    <property type="entry name" value="HMG_box_dom"/>
</dbReference>
<dbReference type="Proteomes" id="UP000294003">
    <property type="component" value="Unassembled WGS sequence"/>
</dbReference>
<feature type="compositionally biased region" description="Low complexity" evidence="15">
    <location>
        <begin position="84"/>
        <end position="93"/>
    </location>
</feature>
<dbReference type="InterPro" id="IPR022157">
    <property type="entry name" value="Dynactin"/>
</dbReference>
<evidence type="ECO:0000256" key="13">
    <source>
        <dbReference type="PROSITE-ProRule" id="PRU00267"/>
    </source>
</evidence>
<evidence type="ECO:0000256" key="3">
    <source>
        <dbReference type="ARBA" id="ARBA00004544"/>
    </source>
</evidence>
<evidence type="ECO:0000256" key="6">
    <source>
        <dbReference type="ARBA" id="ARBA00022618"/>
    </source>
</evidence>
<evidence type="ECO:0000256" key="1">
    <source>
        <dbReference type="ARBA" id="ARBA00004114"/>
    </source>
</evidence>
<feature type="region of interest" description="Disordered" evidence="15">
    <location>
        <begin position="698"/>
        <end position="727"/>
    </location>
</feature>
<evidence type="ECO:0000256" key="4">
    <source>
        <dbReference type="ARBA" id="ARBA00011010"/>
    </source>
</evidence>
<keyword evidence="5" id="KW-0963">Cytoplasm</keyword>
<name>A0ABY0H3H1_9PEZI</name>
<dbReference type="SUPFAM" id="SSF47095">
    <property type="entry name" value="HMG-box"/>
    <property type="match status" value="1"/>
</dbReference>
<feature type="region of interest" description="Disordered" evidence="15">
    <location>
        <begin position="856"/>
        <end position="889"/>
    </location>
</feature>
<keyword evidence="13" id="KW-0539">Nucleus</keyword>
<proteinExistence type="inferred from homology"/>
<keyword evidence="7" id="KW-0493">Microtubule</keyword>
<feature type="region of interest" description="Disordered" evidence="15">
    <location>
        <begin position="390"/>
        <end position="427"/>
    </location>
</feature>
<evidence type="ECO:0000256" key="9">
    <source>
        <dbReference type="ARBA" id="ARBA00023017"/>
    </source>
</evidence>
<feature type="compositionally biased region" description="Low complexity" evidence="15">
    <location>
        <begin position="1213"/>
        <end position="1226"/>
    </location>
</feature>
<comment type="similarity">
    <text evidence="4">Belongs to the dynactin 150 kDa subunit family.</text>
</comment>
<organism evidence="18 19">
    <name type="scientific">Monosporascus cannonballus</name>
    <dbReference type="NCBI Taxonomy" id="155416"/>
    <lineage>
        <taxon>Eukaryota</taxon>
        <taxon>Fungi</taxon>
        <taxon>Dikarya</taxon>
        <taxon>Ascomycota</taxon>
        <taxon>Pezizomycotina</taxon>
        <taxon>Sordariomycetes</taxon>
        <taxon>Xylariomycetidae</taxon>
        <taxon>Xylariales</taxon>
        <taxon>Xylariales incertae sedis</taxon>
        <taxon>Monosporascus</taxon>
    </lineage>
</organism>
<feature type="compositionally biased region" description="Low complexity" evidence="15">
    <location>
        <begin position="47"/>
        <end position="65"/>
    </location>
</feature>
<feature type="compositionally biased region" description="Polar residues" evidence="15">
    <location>
        <begin position="1308"/>
        <end position="1342"/>
    </location>
</feature>
<evidence type="ECO:0000256" key="15">
    <source>
        <dbReference type="SAM" id="MobiDB-lite"/>
    </source>
</evidence>
<feature type="region of interest" description="Disordered" evidence="15">
    <location>
        <begin position="799"/>
        <end position="828"/>
    </location>
</feature>
<dbReference type="PROSITE" id="PS50245">
    <property type="entry name" value="CAP_GLY_2"/>
    <property type="match status" value="1"/>
</dbReference>
<dbReference type="InterPro" id="IPR036859">
    <property type="entry name" value="CAP-Gly_dom_sf"/>
</dbReference>
<feature type="compositionally biased region" description="Basic residues" evidence="15">
    <location>
        <begin position="618"/>
        <end position="628"/>
    </location>
</feature>
<feature type="domain" description="HMG box" evidence="16">
    <location>
        <begin position="327"/>
        <end position="395"/>
    </location>
</feature>
<feature type="domain" description="CAP-Gly" evidence="17">
    <location>
        <begin position="1089"/>
        <end position="1131"/>
    </location>
</feature>
<feature type="compositionally biased region" description="Low complexity" evidence="15">
    <location>
        <begin position="1353"/>
        <end position="1370"/>
    </location>
</feature>
<evidence type="ECO:0000256" key="8">
    <source>
        <dbReference type="ARBA" id="ARBA00022776"/>
    </source>
</evidence>
<evidence type="ECO:0000259" key="16">
    <source>
        <dbReference type="PROSITE" id="PS50118"/>
    </source>
</evidence>
<feature type="compositionally biased region" description="Polar residues" evidence="15">
    <location>
        <begin position="66"/>
        <end position="83"/>
    </location>
</feature>
<dbReference type="Gene3D" id="2.30.30.190">
    <property type="entry name" value="CAP Gly-rich-like domain"/>
    <property type="match status" value="1"/>
</dbReference>
<evidence type="ECO:0000256" key="10">
    <source>
        <dbReference type="ARBA" id="ARBA00023054"/>
    </source>
</evidence>
<dbReference type="Pfam" id="PF12455">
    <property type="entry name" value="Dynactin"/>
    <property type="match status" value="1"/>
</dbReference>
<feature type="DNA-binding region" description="HMG box" evidence="13">
    <location>
        <begin position="327"/>
        <end position="395"/>
    </location>
</feature>
<dbReference type="SMART" id="SM00398">
    <property type="entry name" value="HMG"/>
    <property type="match status" value="1"/>
</dbReference>
<evidence type="ECO:0000256" key="11">
    <source>
        <dbReference type="ARBA" id="ARBA00023212"/>
    </source>
</evidence>
<feature type="compositionally biased region" description="Low complexity" evidence="15">
    <location>
        <begin position="708"/>
        <end position="727"/>
    </location>
</feature>
<feature type="region of interest" description="Disordered" evidence="15">
    <location>
        <begin position="2180"/>
        <end position="2216"/>
    </location>
</feature>
<dbReference type="SMART" id="SM01052">
    <property type="entry name" value="CAP_GLY"/>
    <property type="match status" value="1"/>
</dbReference>
<evidence type="ECO:0000313" key="18">
    <source>
        <dbReference type="EMBL" id="RYO83902.1"/>
    </source>
</evidence>
<feature type="region of interest" description="Disordered" evidence="15">
    <location>
        <begin position="605"/>
        <end position="656"/>
    </location>
</feature>
<feature type="compositionally biased region" description="Low complexity" evidence="15">
    <location>
        <begin position="480"/>
        <end position="494"/>
    </location>
</feature>
<feature type="coiled-coil region" evidence="14">
    <location>
        <begin position="1382"/>
        <end position="1652"/>
    </location>
</feature>
<feature type="compositionally biased region" description="Polar residues" evidence="15">
    <location>
        <begin position="31"/>
        <end position="45"/>
    </location>
</feature>
<dbReference type="SUPFAM" id="SSF74924">
    <property type="entry name" value="Cap-Gly domain"/>
    <property type="match status" value="1"/>
</dbReference>
<dbReference type="Pfam" id="PF01302">
    <property type="entry name" value="CAP_GLY"/>
    <property type="match status" value="1"/>
</dbReference>
<dbReference type="Pfam" id="PF00505">
    <property type="entry name" value="HMG_box"/>
    <property type="match status" value="1"/>
</dbReference>
<evidence type="ECO:0008006" key="20">
    <source>
        <dbReference type="Google" id="ProtNLM"/>
    </source>
</evidence>
<keyword evidence="10 14" id="KW-0175">Coiled coil</keyword>
<keyword evidence="6" id="KW-0132">Cell division</keyword>
<feature type="compositionally biased region" description="Low complexity" evidence="15">
    <location>
        <begin position="1264"/>
        <end position="1288"/>
    </location>
</feature>
<feature type="region of interest" description="Disordered" evidence="15">
    <location>
        <begin position="480"/>
        <end position="516"/>
    </location>
</feature>
<feature type="compositionally biased region" description="Low complexity" evidence="15">
    <location>
        <begin position="13"/>
        <end position="30"/>
    </location>
</feature>
<sequence>MTDGGSGNGGVDGNSSGNSSSNGNDTRNGNVNGSIDGTNNNSHDASPNRTSTSSTNYSSPSTTYTIQTQSMSGRPGQSTGSHDSTASATTAATNQEDENNDSHENNQHQYHLYAQQYPQHPQYQSLPHPFEQQSNTTPAPNEDHNDGNNSNATGQRRKRGHCPSDDVSSPSRRQRSTDVDHRDQCTPTHVYPYALQPHPHPQHTHPEQAYHPQPQPLPLPPSLVPQHQHRHSSTTPAPTPAGDSSNNGIPGQNRRQASASPIDGEASISLSAKRKRADDGASLGPWAPDAGERRSSAVGFADQGSGEGPPPGAGRELICLCTKAPKVPRPRNAFILYRQHHQAAVAAAHPGLANPEISKLIGEQWREQPEDVKNSWKRLAEEEKARHRFQYPDYRYQPRRGGNKGAAANSSGGSGASRPVTANGEDPGRCLKCGGRYIATPRTPSTPFAAAAAGTVVGAAAAPPPGAMTPVSVRPPPYANANPNHGAHPNAPDAAGHHHPHTGIPSQQQHRRESAASAMSVDTAAHGRRYTQPHLLDIDGDYRLQLSPTAVVGPIPESAKRRRHNGPPQGTFSPGSSPLPMRYVPMDRFSRPLFSAGQMAPATGPGFLSYRPASNQAHHTHPHSHTYGHPHVQPPPPPPSVSHHPAPTPSQVNAGFDESLRLPPLQTQLPNSPNLDANAGLMMPAAPHHPVGLGIANGPPGPMRRQHYPYQPQHQQQQYQHQRRQQSPQMGLIWSFLDKLDILRAISPPLKASGPGFETRGPLIAIEGAAPSLLKEVTTVVRKALSISGKYAVRIWSENQESSQEGEGNGAEGKGKMDEGENGQGSGSSIAKYMARMLRWHKASEELVEYMTKHPTAETTEDNGSSTAAESTSNLHVHAQPSPTSDPRLLPVAVVSDGYSLTASDKWAKALPINDAYRADDHWRWVATLWRGIVGADLTVYVQRCTTADDLRGQSCVEVDAEHSVIVLRMLDGVLDEKLERRLGFQIIEWVDAGSFRGGDSSAAPAAAAAQATRRPCYLKPRLAALNSTKDINLMLQAQLRTTPDISLTERRLLQNVLIIRNLPIMSEIAVGQTVLLADGRNAVVRFVGQTLFAPGEWVGVELEDDGGKNDGSVQGERYFECEMGRGMFLRPAAISVVQAAPPPQPKSAPPIRRGSRPGAQPAGPGRPSSRNDPTIGKRRSLNAPSPSPVPRPSRTASIGRSPTRSPTKQLRSTAASSNATSRTGTPANARSASVSLGAKPRPSMTGVRSSMGPPALPSSKAMRQPSASSTTSRPPSVTTRPPSGRPSVAGTGRGLTRSASGRVRSGESLSGNESGPGNRSDISSPFKSDGEQTTSPVQTRTKALEKLTGKGASSAMSTRTLASATSSKTAVSAGASRVGASNAVSRENEDLKAKLKVLERKRVEDREKLKDLERLQEQRDKFETINKKIEGKFQATAQENAALRKQLKEAEERLEQVEALQAEHDSVMELATLDREMAEETAEVLKVELEALKQKAEELELENEILREENSEFSNGMSPEERASTGWLQMERNNERLREALIRLRDITSQQEEELKAQIKELQQDLEEFDGVKEQYQIAKEKLLEAEARAEDLRQQLDDNLGAEAMIEQLSYEKLAQSEQIQELKAVIEDLEALKEINDELEINHVQNEKEMQEELDFKDAVIAEQVRRAAQQDEAIEDMEYTLSRFRELVTNLQTDLEDMRASHAVNEAESEQLESKSRAMMDLNQKLQISAAKTQIKTIDLELQRMDAQEAQQHLQIVKLFLPDTYNSDRDSVLALLRFSRLAFKANLLHGFIKERVNGQPHPGHEDDVFAGCDALDKLTWVSAMCDRFVNAISHCSLEEFARYEGALYELEPVERALNAWIDGLRKDDLKEKQCASELQRTIAVMAHLGEVHISDGLESFADEVQMKTVLMQSHLESAATTFGVVKDMVQRVVPPNEQEEELAQHFGRKSDAVISQTRSTKVIVSKALRSLEDLKARSLSLTPETAEVFEQCEHASQELAEMARKIGSDLHALVSEEGRAEPLTYSEIQSAVHRSVMIGFSASESDLFSTYLSKLRVLSGQISDLAAVSGDLSQTQEFERSQAPWVLRAQELKATKTIPLDAEEEMRQLREAYNQARRDVATRDENLSTAELRINTLEARMRDAHAKASRMSDLEAELAHKEEQLADLRRSLEEQEREARALEEDRDRWQKIAGDTNNGKAAHAGADGAADAAAQKKERAVATGREMDALRADIGALQAAVRYLREDSRRARAPEQARHAWLAEPLLARSTPGPAAVAEQRRALVRAEGRDALGELLRLATSARPYDLRSLPADRLATWRPARTTPRWHAARLAEDYAAWKGWSDAVAQKAGVVLTSGGAAAGTPSSGERKARNRAAARLHIRLPGPDGKVISPAAGAEGVRIAGSRGWEGLLGRVGAV</sequence>
<evidence type="ECO:0000259" key="17">
    <source>
        <dbReference type="PROSITE" id="PS50245"/>
    </source>
</evidence>
<feature type="region of interest" description="Disordered" evidence="15">
    <location>
        <begin position="1"/>
        <end position="312"/>
    </location>
</feature>
<feature type="compositionally biased region" description="Polar residues" evidence="15">
    <location>
        <begin position="242"/>
        <end position="259"/>
    </location>
</feature>
<feature type="compositionally biased region" description="Polar residues" evidence="15">
    <location>
        <begin position="1196"/>
        <end position="1212"/>
    </location>
</feature>
<feature type="compositionally biased region" description="Polar residues" evidence="15">
    <location>
        <begin position="862"/>
        <end position="885"/>
    </location>
</feature>
<evidence type="ECO:0000256" key="7">
    <source>
        <dbReference type="ARBA" id="ARBA00022701"/>
    </source>
</evidence>
<evidence type="ECO:0000313" key="19">
    <source>
        <dbReference type="Proteomes" id="UP000294003"/>
    </source>
</evidence>